<name>A0A5P8PP32_9VIRU</name>
<accession>A0A5P8PP32</accession>
<feature type="compositionally biased region" description="Polar residues" evidence="1">
    <location>
        <begin position="507"/>
        <end position="524"/>
    </location>
</feature>
<feature type="region of interest" description="Disordered" evidence="1">
    <location>
        <begin position="499"/>
        <end position="524"/>
    </location>
</feature>
<dbReference type="EMBL" id="MN371244">
    <property type="protein sequence ID" value="QFR59050.1"/>
    <property type="molecule type" value="Genomic_RNA"/>
</dbReference>
<sequence>MAVRSHKRLQPVRETGFESASTKIDIRNIPNPYFNKVMQLAESPEYDHIMGLVGDATEEEEIYKLALIPDVMEKLYKMLDRFEQAPLVPPTMPPAPQSLQLYSRTADDAYVADIGSGDTKKAAKSNSKMKFYDINPTDEKVTAFDADTDMLPEADVYTSYNTLTQLRSPERLMEKDSLHIFPDIDYIKNTMGSEIKGDGTIITKTGDKTFTDFDNDLPGDTVSEGYKCITGYSRGYLSLMTTNRVVRTRGFGVPVKDTMTELQGSATKKYDGVALLLSFRGGLASLVTRKGLGVELSHNITDSYCDVCKWFYTGDQCTSKRCRKKSVALAPRSYAPKDFDMIVEKVRRPDGKNEYVLLRVLNYGRFVPFHGLASLRQFCAMIKITIDGDRIKSPDDPSLLDLPHDGLIYRDGGMDYRLKSACTIDLYSPTAFVEYAMENGYQVDYDRIGKNEGQMFEYSICRSNMGRFIMTEERRRFDKDKETDYKGMLDRIMDTASLHTKIDSPSPDDSSLGTSCMTLTDTIE</sequence>
<evidence type="ECO:0000313" key="2">
    <source>
        <dbReference type="EMBL" id="QFR59050.1"/>
    </source>
</evidence>
<reference evidence="2" key="1">
    <citation type="journal article" date="2020" name="Virus Evol.">
        <title>A new lineage of segmented RNA viruses infecting animals.</title>
        <authorList>
            <person name="Obbard D.J."/>
            <person name="Shi M."/>
            <person name="Roberts K.E."/>
            <person name="Longdon B."/>
            <person name="Dennis A.B."/>
        </authorList>
    </citation>
    <scope>NUCLEOTIDE SEQUENCE</scope>
    <source>
        <strain evidence="2">Toadflu34783</strain>
    </source>
</reference>
<proteinExistence type="predicted"/>
<evidence type="ECO:0000256" key="1">
    <source>
        <dbReference type="SAM" id="MobiDB-lite"/>
    </source>
</evidence>
<organism evidence="2">
    <name type="scientific">Dongxihu virus</name>
    <dbReference type="NCBI Taxonomy" id="2656653"/>
    <lineage>
        <taxon>Viruses</taxon>
        <taxon>Riboviria</taxon>
    </lineage>
</organism>
<protein>
    <submittedName>
        <fullName evidence="2">Uncharacterized protein</fullName>
    </submittedName>
</protein>